<sequence>MDYAKLGQRIKETRKQRNMSQQELSYEIEYSVPHISHVENGSRKLSVDFLVKTANALQVTTDCLLCDSLTESAKIYQSEIMEQLENCNGRELKIINRMIADMKSNLKENL</sequence>
<dbReference type="PROSITE" id="PS50943">
    <property type="entry name" value="HTH_CROC1"/>
    <property type="match status" value="1"/>
</dbReference>
<evidence type="ECO:0000259" key="2">
    <source>
        <dbReference type="PROSITE" id="PS50943"/>
    </source>
</evidence>
<evidence type="ECO:0000313" key="4">
    <source>
        <dbReference type="Proteomes" id="UP001305815"/>
    </source>
</evidence>
<keyword evidence="4" id="KW-1185">Reference proteome</keyword>
<dbReference type="InterPro" id="IPR050807">
    <property type="entry name" value="TransReg_Diox_bact_type"/>
</dbReference>
<dbReference type="PANTHER" id="PTHR46797:SF1">
    <property type="entry name" value="METHYLPHOSPHONATE SYNTHASE"/>
    <property type="match status" value="1"/>
</dbReference>
<dbReference type="EMBL" id="AP027742">
    <property type="protein sequence ID" value="BDZ78274.1"/>
    <property type="molecule type" value="Genomic_DNA"/>
</dbReference>
<name>A0ABM8IC89_9FIRM</name>
<evidence type="ECO:0000256" key="1">
    <source>
        <dbReference type="ARBA" id="ARBA00023125"/>
    </source>
</evidence>
<evidence type="ECO:0000313" key="3">
    <source>
        <dbReference type="EMBL" id="BDZ78274.1"/>
    </source>
</evidence>
<organism evidence="3 4">
    <name type="scientific">Claveliimonas bilis</name>
    <dbReference type="NCBI Taxonomy" id="3028070"/>
    <lineage>
        <taxon>Bacteria</taxon>
        <taxon>Bacillati</taxon>
        <taxon>Bacillota</taxon>
        <taxon>Clostridia</taxon>
        <taxon>Lachnospirales</taxon>
        <taxon>Lachnospiraceae</taxon>
        <taxon>Claveliimonas</taxon>
    </lineage>
</organism>
<dbReference type="Proteomes" id="UP001305815">
    <property type="component" value="Chromosome"/>
</dbReference>
<gene>
    <name evidence="3" type="ORF">Lac1_24570</name>
</gene>
<reference evidence="4" key="1">
    <citation type="journal article" date="2023" name="Int. J. Syst. Evol. Microbiol.">
        <title>Claveliimonas bilis gen. nov., sp. nov., deoxycholic acid-producing bacteria isolated from human faeces, and reclassification of Sellimonas monacensis Zenner et al. 2021 as Claveliimonas monacensis comb. nov.</title>
        <authorList>
            <person name="Hisatomi A."/>
            <person name="Kastawa N.W.E.P.G."/>
            <person name="Song I."/>
            <person name="Ohkuma M."/>
            <person name="Fukiya S."/>
            <person name="Sakamoto M."/>
        </authorList>
    </citation>
    <scope>NUCLEOTIDE SEQUENCE [LARGE SCALE GENOMIC DNA]</scope>
    <source>
        <strain evidence="4">12BBH14</strain>
    </source>
</reference>
<dbReference type="Pfam" id="PF01381">
    <property type="entry name" value="HTH_3"/>
    <property type="match status" value="1"/>
</dbReference>
<keyword evidence="1" id="KW-0238">DNA-binding</keyword>
<accession>A0ABM8IC89</accession>
<dbReference type="PANTHER" id="PTHR46797">
    <property type="entry name" value="HTH-TYPE TRANSCRIPTIONAL REGULATOR"/>
    <property type="match status" value="1"/>
</dbReference>
<dbReference type="InterPro" id="IPR001387">
    <property type="entry name" value="Cro/C1-type_HTH"/>
</dbReference>
<dbReference type="CDD" id="cd00093">
    <property type="entry name" value="HTH_XRE"/>
    <property type="match status" value="1"/>
</dbReference>
<dbReference type="SMART" id="SM00530">
    <property type="entry name" value="HTH_XRE"/>
    <property type="match status" value="1"/>
</dbReference>
<proteinExistence type="predicted"/>
<protein>
    <recommendedName>
        <fullName evidence="2">HTH cro/C1-type domain-containing protein</fullName>
    </recommendedName>
</protein>
<feature type="domain" description="HTH cro/C1-type" evidence="2">
    <location>
        <begin position="10"/>
        <end position="64"/>
    </location>
</feature>
<dbReference type="RefSeq" id="WP_230105394.1">
    <property type="nucleotide sequence ID" value="NZ_AP024845.1"/>
</dbReference>